<evidence type="ECO:0000313" key="3">
    <source>
        <dbReference type="EMBL" id="MPN53571.1"/>
    </source>
</evidence>
<dbReference type="AlphaFoldDB" id="A0A645IQE9"/>
<keyword evidence="2 3" id="KW-0378">Hydrolase</keyword>
<dbReference type="GO" id="GO:0016805">
    <property type="term" value="F:dipeptidase activity"/>
    <property type="evidence" value="ECO:0007669"/>
    <property type="project" value="UniProtKB-KW"/>
</dbReference>
<dbReference type="SUPFAM" id="SSF53187">
    <property type="entry name" value="Zn-dependent exopeptidases"/>
    <property type="match status" value="1"/>
</dbReference>
<comment type="caution">
    <text evidence="3">The sequence shown here is derived from an EMBL/GenBank/DDBJ whole genome shotgun (WGS) entry which is preliminary data.</text>
</comment>
<dbReference type="SUPFAM" id="SSF55031">
    <property type="entry name" value="Bacterial exopeptidase dimerisation domain"/>
    <property type="match status" value="1"/>
</dbReference>
<reference evidence="3" key="1">
    <citation type="submission" date="2019-08" db="EMBL/GenBank/DDBJ databases">
        <authorList>
            <person name="Kucharzyk K."/>
            <person name="Murdoch R.W."/>
            <person name="Higgins S."/>
            <person name="Loffler F."/>
        </authorList>
    </citation>
    <scope>NUCLEOTIDE SEQUENCE</scope>
</reference>
<accession>A0A645IQE9</accession>
<keyword evidence="1" id="KW-0479">Metal-binding</keyword>
<organism evidence="3">
    <name type="scientific">bioreactor metagenome</name>
    <dbReference type="NCBI Taxonomy" id="1076179"/>
    <lineage>
        <taxon>unclassified sequences</taxon>
        <taxon>metagenomes</taxon>
        <taxon>ecological metagenomes</taxon>
    </lineage>
</organism>
<protein>
    <submittedName>
        <fullName evidence="3">Putative dipeptidase</fullName>
        <ecNumber evidence="3">3.4.13.-</ecNumber>
    </submittedName>
</protein>
<dbReference type="InterPro" id="IPR050072">
    <property type="entry name" value="Peptidase_M20A"/>
</dbReference>
<dbReference type="EMBL" id="VSSQ01120822">
    <property type="protein sequence ID" value="MPN53571.1"/>
    <property type="molecule type" value="Genomic_DNA"/>
</dbReference>
<keyword evidence="3" id="KW-0645">Protease</keyword>
<dbReference type="GO" id="GO:0046872">
    <property type="term" value="F:metal ion binding"/>
    <property type="evidence" value="ECO:0007669"/>
    <property type="project" value="UniProtKB-KW"/>
</dbReference>
<dbReference type="GO" id="GO:0006526">
    <property type="term" value="P:L-arginine biosynthetic process"/>
    <property type="evidence" value="ECO:0007669"/>
    <property type="project" value="TreeGrafter"/>
</dbReference>
<sequence>MACEDQLSGILTLSLGVLKIGSEDGKATVEIRYPIHASDEVIQKTLMVACQDSGVDIEIIQDKKHIYYPVKAPLVQELLKVYQETTGRTEAPVVIGGGTYCRAVDNFVAYGPVFPGQRELAHEPDEYIGVEDLILTAKIYAQALYALLNM</sequence>
<dbReference type="EC" id="3.4.13.-" evidence="3"/>
<dbReference type="InterPro" id="IPR002933">
    <property type="entry name" value="Peptidase_M20"/>
</dbReference>
<dbReference type="Pfam" id="PF01546">
    <property type="entry name" value="Peptidase_M20"/>
    <property type="match status" value="1"/>
</dbReference>
<dbReference type="GO" id="GO:0008777">
    <property type="term" value="F:acetylornithine deacetylase activity"/>
    <property type="evidence" value="ECO:0007669"/>
    <property type="project" value="TreeGrafter"/>
</dbReference>
<dbReference type="PANTHER" id="PTHR43808:SF31">
    <property type="entry name" value="N-ACETYL-L-CITRULLINE DEACETYLASE"/>
    <property type="match status" value="1"/>
</dbReference>
<evidence type="ECO:0000256" key="2">
    <source>
        <dbReference type="ARBA" id="ARBA00022801"/>
    </source>
</evidence>
<evidence type="ECO:0000256" key="1">
    <source>
        <dbReference type="ARBA" id="ARBA00022723"/>
    </source>
</evidence>
<name>A0A645IQE9_9ZZZZ</name>
<keyword evidence="3" id="KW-0224">Dipeptidase</keyword>
<dbReference type="InterPro" id="IPR036264">
    <property type="entry name" value="Bact_exopeptidase_dim_dom"/>
</dbReference>
<dbReference type="PANTHER" id="PTHR43808">
    <property type="entry name" value="ACETYLORNITHINE DEACETYLASE"/>
    <property type="match status" value="1"/>
</dbReference>
<proteinExistence type="predicted"/>
<gene>
    <name evidence="3" type="ORF">SDC9_201235</name>
</gene>
<dbReference type="Gene3D" id="3.40.630.10">
    <property type="entry name" value="Zn peptidases"/>
    <property type="match status" value="1"/>
</dbReference>